<organism evidence="1 2">
    <name type="scientific">Candidatus Ornithomonoglobus intestinigallinarum</name>
    <dbReference type="NCBI Taxonomy" id="2840894"/>
    <lineage>
        <taxon>Bacteria</taxon>
        <taxon>Bacillati</taxon>
        <taxon>Bacillota</taxon>
        <taxon>Clostridia</taxon>
        <taxon>Candidatus Ornithomonoglobus</taxon>
    </lineage>
</organism>
<evidence type="ECO:0000313" key="1">
    <source>
        <dbReference type="EMBL" id="HIT84361.1"/>
    </source>
</evidence>
<evidence type="ECO:0000313" key="2">
    <source>
        <dbReference type="Proteomes" id="UP000824165"/>
    </source>
</evidence>
<evidence type="ECO:0008006" key="3">
    <source>
        <dbReference type="Google" id="ProtNLM"/>
    </source>
</evidence>
<accession>A0A9D1KPV1</accession>
<dbReference type="AlphaFoldDB" id="A0A9D1KPV1"/>
<proteinExistence type="predicted"/>
<dbReference type="EMBL" id="DVLU01000004">
    <property type="protein sequence ID" value="HIT84361.1"/>
    <property type="molecule type" value="Genomic_DNA"/>
</dbReference>
<reference evidence="1" key="1">
    <citation type="submission" date="2020-10" db="EMBL/GenBank/DDBJ databases">
        <authorList>
            <person name="Gilroy R."/>
        </authorList>
    </citation>
    <scope>NUCLEOTIDE SEQUENCE</scope>
    <source>
        <strain evidence="1">CHK181-108</strain>
    </source>
</reference>
<sequence length="95" mass="10154">MADVPETLKNLLGDGAEDKIKSVISSLSAADAPVPAAPDDIDELKSLIGRLSSSRGDPRAQLLLSLRPYLRPERQSSVDSAVKLLNLSRIAALFK</sequence>
<gene>
    <name evidence="1" type="ORF">IAA60_00490</name>
</gene>
<name>A0A9D1KPV1_9FIRM</name>
<protein>
    <recommendedName>
        <fullName evidence="3">Actin-related protein 2/3 complex subunit 5</fullName>
    </recommendedName>
</protein>
<reference evidence="1" key="2">
    <citation type="journal article" date="2021" name="PeerJ">
        <title>Extensive microbial diversity within the chicken gut microbiome revealed by metagenomics and culture.</title>
        <authorList>
            <person name="Gilroy R."/>
            <person name="Ravi A."/>
            <person name="Getino M."/>
            <person name="Pursley I."/>
            <person name="Horton D.L."/>
            <person name="Alikhan N.F."/>
            <person name="Baker D."/>
            <person name="Gharbi K."/>
            <person name="Hall N."/>
            <person name="Watson M."/>
            <person name="Adriaenssens E.M."/>
            <person name="Foster-Nyarko E."/>
            <person name="Jarju S."/>
            <person name="Secka A."/>
            <person name="Antonio M."/>
            <person name="Oren A."/>
            <person name="Chaudhuri R.R."/>
            <person name="La Ragione R."/>
            <person name="Hildebrand F."/>
            <person name="Pallen M.J."/>
        </authorList>
    </citation>
    <scope>NUCLEOTIDE SEQUENCE</scope>
    <source>
        <strain evidence="1">CHK181-108</strain>
    </source>
</reference>
<dbReference type="Proteomes" id="UP000824165">
    <property type="component" value="Unassembled WGS sequence"/>
</dbReference>
<comment type="caution">
    <text evidence="1">The sequence shown here is derived from an EMBL/GenBank/DDBJ whole genome shotgun (WGS) entry which is preliminary data.</text>
</comment>